<reference evidence="7 8" key="1">
    <citation type="submission" date="2019-10" db="EMBL/GenBank/DDBJ databases">
        <authorList>
            <person name="Nie G."/>
            <person name="Ming H."/>
            <person name="Yi B."/>
        </authorList>
    </citation>
    <scope>NUCLEOTIDE SEQUENCE [LARGE SCALE GENOMIC DNA]</scope>
    <source>
        <strain evidence="7 8">CFH 90414</strain>
    </source>
</reference>
<dbReference type="CDD" id="cd00685">
    <property type="entry name" value="Trans_IPPS_HT"/>
    <property type="match status" value="1"/>
</dbReference>
<dbReference type="AlphaFoldDB" id="A0A6I2F5E4"/>
<comment type="cofactor">
    <cofactor evidence="1">
        <name>Mg(2+)</name>
        <dbReference type="ChEBI" id="CHEBI:18420"/>
    </cofactor>
</comment>
<gene>
    <name evidence="7" type="ORF">GE115_08050</name>
</gene>
<evidence type="ECO:0000313" key="8">
    <source>
        <dbReference type="Proteomes" id="UP000431080"/>
    </source>
</evidence>
<evidence type="ECO:0000256" key="5">
    <source>
        <dbReference type="ARBA" id="ARBA00022842"/>
    </source>
</evidence>
<evidence type="ECO:0000256" key="4">
    <source>
        <dbReference type="ARBA" id="ARBA00022723"/>
    </source>
</evidence>
<dbReference type="PROSITE" id="PS00723">
    <property type="entry name" value="POLYPRENYL_SYNTHASE_1"/>
    <property type="match status" value="1"/>
</dbReference>
<dbReference type="InterPro" id="IPR033749">
    <property type="entry name" value="Polyprenyl_synt_CS"/>
</dbReference>
<dbReference type="GO" id="GO:0004659">
    <property type="term" value="F:prenyltransferase activity"/>
    <property type="evidence" value="ECO:0007669"/>
    <property type="project" value="InterPro"/>
</dbReference>
<protein>
    <submittedName>
        <fullName evidence="7">Polyprenyl synthetase family protein</fullName>
    </submittedName>
</protein>
<evidence type="ECO:0000256" key="1">
    <source>
        <dbReference type="ARBA" id="ARBA00001946"/>
    </source>
</evidence>
<evidence type="ECO:0000256" key="3">
    <source>
        <dbReference type="ARBA" id="ARBA00022679"/>
    </source>
</evidence>
<dbReference type="GO" id="GO:0008299">
    <property type="term" value="P:isoprenoid biosynthetic process"/>
    <property type="evidence" value="ECO:0007669"/>
    <property type="project" value="InterPro"/>
</dbReference>
<keyword evidence="3 6" id="KW-0808">Transferase</keyword>
<proteinExistence type="inferred from homology"/>
<keyword evidence="4" id="KW-0479">Metal-binding</keyword>
<accession>A0A6I2F5E4</accession>
<keyword evidence="5" id="KW-0460">Magnesium</keyword>
<dbReference type="PANTHER" id="PTHR12001:SF85">
    <property type="entry name" value="SHORT CHAIN ISOPRENYL DIPHOSPHATE SYNTHASE"/>
    <property type="match status" value="1"/>
</dbReference>
<dbReference type="RefSeq" id="WP_153684241.1">
    <property type="nucleotide sequence ID" value="NZ_WJIF01000003.1"/>
</dbReference>
<dbReference type="InterPro" id="IPR000092">
    <property type="entry name" value="Polyprenyl_synt"/>
</dbReference>
<comment type="similarity">
    <text evidence="2 6">Belongs to the FPP/GGPP synthase family.</text>
</comment>
<dbReference type="Gene3D" id="1.10.600.10">
    <property type="entry name" value="Farnesyl Diphosphate Synthase"/>
    <property type="match status" value="1"/>
</dbReference>
<dbReference type="InterPro" id="IPR008949">
    <property type="entry name" value="Isoprenoid_synthase_dom_sf"/>
</dbReference>
<evidence type="ECO:0000256" key="2">
    <source>
        <dbReference type="ARBA" id="ARBA00006706"/>
    </source>
</evidence>
<dbReference type="GO" id="GO:0046872">
    <property type="term" value="F:metal ion binding"/>
    <property type="evidence" value="ECO:0007669"/>
    <property type="project" value="UniProtKB-KW"/>
</dbReference>
<sequence>MSQATITAPVALATGAPDDLAAVEGFLARFFDEQVGRAGTHGPSYRQLWSAARDAASGGKRIRPRLLLAAHRAYAGTSGPDPDHAAVAAAAAFELLHTAFLMHDDVIDHDEVRRGRPNVTGRFAAIARAGGANARSARDFGEASAILAGDLLISAAHRLVAGLDVPEARRAALLDLVDECVFLAAAGEHADVRFALEGTPAAGEILAMVEHKTASYSFSAPLQAGALLAGAGGVAVGRLGDIGRDLGVAFQLRDDVLGVFGEEALTGKTAIGDLREGKQTLLVAHASTDASWSVVAGDFGRADLDEARAAAIRSVIVASGALERVERLIAARCRAAVELASASGLPAGLADELAATARACGERDR</sequence>
<keyword evidence="8" id="KW-1185">Reference proteome</keyword>
<name>A0A6I2F5E4_9MICO</name>
<dbReference type="PROSITE" id="PS00444">
    <property type="entry name" value="POLYPRENYL_SYNTHASE_2"/>
    <property type="match status" value="1"/>
</dbReference>
<dbReference type="EMBL" id="WJIF01000003">
    <property type="protein sequence ID" value="MRG59819.1"/>
    <property type="molecule type" value="Genomic_DNA"/>
</dbReference>
<dbReference type="SUPFAM" id="SSF48576">
    <property type="entry name" value="Terpenoid synthases"/>
    <property type="match status" value="1"/>
</dbReference>
<dbReference type="PANTHER" id="PTHR12001">
    <property type="entry name" value="GERANYLGERANYL PYROPHOSPHATE SYNTHASE"/>
    <property type="match status" value="1"/>
</dbReference>
<dbReference type="Proteomes" id="UP000431080">
    <property type="component" value="Unassembled WGS sequence"/>
</dbReference>
<evidence type="ECO:0000313" key="7">
    <source>
        <dbReference type="EMBL" id="MRG59819.1"/>
    </source>
</evidence>
<organism evidence="7 8">
    <name type="scientific">Agromyces agglutinans</name>
    <dbReference type="NCBI Taxonomy" id="2662258"/>
    <lineage>
        <taxon>Bacteria</taxon>
        <taxon>Bacillati</taxon>
        <taxon>Actinomycetota</taxon>
        <taxon>Actinomycetes</taxon>
        <taxon>Micrococcales</taxon>
        <taxon>Microbacteriaceae</taxon>
        <taxon>Agromyces</taxon>
    </lineage>
</organism>
<dbReference type="Pfam" id="PF00348">
    <property type="entry name" value="polyprenyl_synt"/>
    <property type="match status" value="1"/>
</dbReference>
<evidence type="ECO:0000256" key="6">
    <source>
        <dbReference type="RuleBase" id="RU004466"/>
    </source>
</evidence>
<dbReference type="SFLD" id="SFLDS00005">
    <property type="entry name" value="Isoprenoid_Synthase_Type_I"/>
    <property type="match status" value="1"/>
</dbReference>
<comment type="caution">
    <text evidence="7">The sequence shown here is derived from an EMBL/GenBank/DDBJ whole genome shotgun (WGS) entry which is preliminary data.</text>
</comment>